<reference evidence="1 2" key="1">
    <citation type="submission" date="2021-03" db="EMBL/GenBank/DDBJ databases">
        <authorList>
            <person name="King G.J."/>
            <person name="Bancroft I."/>
            <person name="Baten A."/>
            <person name="Bloomfield J."/>
            <person name="Borpatragohain P."/>
            <person name="He Z."/>
            <person name="Irish N."/>
            <person name="Irwin J."/>
            <person name="Liu K."/>
            <person name="Mauleon R.P."/>
            <person name="Moore J."/>
            <person name="Morris R."/>
            <person name="Ostergaard L."/>
            <person name="Wang B."/>
            <person name="Wells R."/>
        </authorList>
    </citation>
    <scope>NUCLEOTIDE SEQUENCE [LARGE SCALE GENOMIC DNA]</scope>
    <source>
        <strain evidence="1">R-o-18</strain>
        <tissue evidence="1">Leaf</tissue>
    </source>
</reference>
<sequence length="79" mass="9087">MGRSMDSINSCEATWDQYSVVHPRLKMKLGESSFTGRYTTYPKFGCKSINPLKMIRFVGVIQRVVIILQNRDIGWIGIF</sequence>
<organism evidence="1 2">
    <name type="scientific">Brassica rapa subsp. trilocularis</name>
    <dbReference type="NCBI Taxonomy" id="1813537"/>
    <lineage>
        <taxon>Eukaryota</taxon>
        <taxon>Viridiplantae</taxon>
        <taxon>Streptophyta</taxon>
        <taxon>Embryophyta</taxon>
        <taxon>Tracheophyta</taxon>
        <taxon>Spermatophyta</taxon>
        <taxon>Magnoliopsida</taxon>
        <taxon>eudicotyledons</taxon>
        <taxon>Gunneridae</taxon>
        <taxon>Pentapetalae</taxon>
        <taxon>rosids</taxon>
        <taxon>malvids</taxon>
        <taxon>Brassicales</taxon>
        <taxon>Brassicaceae</taxon>
        <taxon>Brassiceae</taxon>
        <taxon>Brassica</taxon>
    </lineage>
</organism>
<evidence type="ECO:0000313" key="2">
    <source>
        <dbReference type="Proteomes" id="UP000823674"/>
    </source>
</evidence>
<name>A0ABQ7LQR0_BRACM</name>
<keyword evidence="2" id="KW-1185">Reference proteome</keyword>
<evidence type="ECO:0000313" key="1">
    <source>
        <dbReference type="EMBL" id="KAG5388907.1"/>
    </source>
</evidence>
<gene>
    <name evidence="1" type="primary">A08p014360.1_BraROA</name>
    <name evidence="1" type="ORF">IGI04_030448</name>
</gene>
<comment type="caution">
    <text evidence="1">The sequence shown here is derived from an EMBL/GenBank/DDBJ whole genome shotgun (WGS) entry which is preliminary data.</text>
</comment>
<dbReference type="EMBL" id="JADBGQ010000007">
    <property type="protein sequence ID" value="KAG5388907.1"/>
    <property type="molecule type" value="Genomic_DNA"/>
</dbReference>
<proteinExistence type="predicted"/>
<accession>A0ABQ7LQR0</accession>
<protein>
    <submittedName>
        <fullName evidence="1">Uncharacterized protein</fullName>
    </submittedName>
</protein>
<dbReference type="Proteomes" id="UP000823674">
    <property type="component" value="Chromosome A08"/>
</dbReference>